<feature type="transmembrane region" description="Helical" evidence="7">
    <location>
        <begin position="27"/>
        <end position="45"/>
    </location>
</feature>
<dbReference type="Proteomes" id="UP001249851">
    <property type="component" value="Unassembled WGS sequence"/>
</dbReference>
<keyword evidence="2 5" id="KW-0812">Transmembrane</keyword>
<keyword evidence="3 7" id="KW-1133">Transmembrane helix</keyword>
<feature type="transmembrane region" description="Helical" evidence="7">
    <location>
        <begin position="315"/>
        <end position="336"/>
    </location>
</feature>
<proteinExistence type="predicted"/>
<evidence type="ECO:0000256" key="4">
    <source>
        <dbReference type="ARBA" id="ARBA00023136"/>
    </source>
</evidence>
<dbReference type="PANTHER" id="PTHR22776:SF49">
    <property type="entry name" value="MARVEL DOMAIN-CONTAINING PROTEIN"/>
    <property type="match status" value="1"/>
</dbReference>
<protein>
    <recommendedName>
        <fullName evidence="8">MARVEL domain-containing protein</fullName>
    </recommendedName>
</protein>
<feature type="transmembrane region" description="Helical" evidence="7">
    <location>
        <begin position="216"/>
        <end position="237"/>
    </location>
</feature>
<evidence type="ECO:0000313" key="9">
    <source>
        <dbReference type="EMBL" id="KAK2567389.1"/>
    </source>
</evidence>
<feature type="domain" description="MARVEL" evidence="8">
    <location>
        <begin position="17"/>
        <end position="153"/>
    </location>
</feature>
<reference evidence="9" key="2">
    <citation type="journal article" date="2023" name="Science">
        <title>Genomic signatures of disease resistance in endangered staghorn corals.</title>
        <authorList>
            <person name="Vollmer S.V."/>
            <person name="Selwyn J.D."/>
            <person name="Despard B.A."/>
            <person name="Roesel C.L."/>
        </authorList>
    </citation>
    <scope>NUCLEOTIDE SEQUENCE</scope>
    <source>
        <strain evidence="9">K2</strain>
    </source>
</reference>
<keyword evidence="10" id="KW-1185">Reference proteome</keyword>
<evidence type="ECO:0000313" key="10">
    <source>
        <dbReference type="Proteomes" id="UP001249851"/>
    </source>
</evidence>
<evidence type="ECO:0000256" key="1">
    <source>
        <dbReference type="ARBA" id="ARBA00004141"/>
    </source>
</evidence>
<comment type="caution">
    <text evidence="9">The sequence shown here is derived from an EMBL/GenBank/DDBJ whole genome shotgun (WGS) entry which is preliminary data.</text>
</comment>
<feature type="region of interest" description="Disordered" evidence="6">
    <location>
        <begin position="352"/>
        <end position="375"/>
    </location>
</feature>
<dbReference type="EMBL" id="JARQWQ010000014">
    <property type="protein sequence ID" value="KAK2567389.1"/>
    <property type="molecule type" value="Genomic_DNA"/>
</dbReference>
<reference evidence="9" key="1">
    <citation type="journal article" date="2023" name="G3 (Bethesda)">
        <title>Whole genome assembly and annotation of the endangered Caribbean coral Acropora cervicornis.</title>
        <authorList>
            <person name="Selwyn J.D."/>
            <person name="Vollmer S.V."/>
        </authorList>
    </citation>
    <scope>NUCLEOTIDE SEQUENCE</scope>
    <source>
        <strain evidence="9">K2</strain>
    </source>
</reference>
<sequence length="375" mass="41251">MAAEPGDGLIKFSLDFITKTTLGKLKAAELVFTLLAGACGISVLSYRDCNCSSKVGFFDFVAWTAFINALIDMVIHLIGLWERLYWIFRHPAIFFVLCLLADVGFLIGSSLVASCSAYRCVTNPKTAAAAAFFGFVCLVLFAFETYLNLKIYRGMEEEARQQSSGQNKGPDFVEPPIGPPPPYARSGGVSDNMAEQPLVHFSLDFITKTWLGRLKAAELLFTFLTAAIGDFGISWAWYGCGAKVSFLTWIAWIAFINALIDMIIHLMGLWERLYWFFRHPAILCALCGLAVIGFLIGSCLMASCAKYDHVSDKNAAGASAFFGFVCLALFSIETYIHFKIYRGIQEEAGNQHTEQSKGADFTEPPPPYSPPSGVV</sequence>
<feature type="transmembrane region" description="Helical" evidence="7">
    <location>
        <begin position="249"/>
        <end position="270"/>
    </location>
</feature>
<dbReference type="InterPro" id="IPR008253">
    <property type="entry name" value="Marvel"/>
</dbReference>
<evidence type="ECO:0000256" key="6">
    <source>
        <dbReference type="SAM" id="MobiDB-lite"/>
    </source>
</evidence>
<dbReference type="AlphaFoldDB" id="A0AAD9QTT6"/>
<organism evidence="9 10">
    <name type="scientific">Acropora cervicornis</name>
    <name type="common">Staghorn coral</name>
    <dbReference type="NCBI Taxonomy" id="6130"/>
    <lineage>
        <taxon>Eukaryota</taxon>
        <taxon>Metazoa</taxon>
        <taxon>Cnidaria</taxon>
        <taxon>Anthozoa</taxon>
        <taxon>Hexacorallia</taxon>
        <taxon>Scleractinia</taxon>
        <taxon>Astrocoeniina</taxon>
        <taxon>Acroporidae</taxon>
        <taxon>Acropora</taxon>
    </lineage>
</organism>
<dbReference type="InterPro" id="IPR050578">
    <property type="entry name" value="MARVEL-CKLF_proteins"/>
</dbReference>
<dbReference type="PANTHER" id="PTHR22776">
    <property type="entry name" value="MARVEL-CONTAINING POTENTIAL LIPID RAFT-ASSOCIATED PROTEIN"/>
    <property type="match status" value="1"/>
</dbReference>
<comment type="subcellular location">
    <subcellularLocation>
        <location evidence="1">Membrane</location>
        <topology evidence="1">Multi-pass membrane protein</topology>
    </subcellularLocation>
</comment>
<evidence type="ECO:0000256" key="5">
    <source>
        <dbReference type="PROSITE-ProRule" id="PRU00581"/>
    </source>
</evidence>
<gene>
    <name evidence="9" type="ORF">P5673_008194</name>
</gene>
<feature type="transmembrane region" description="Helical" evidence="7">
    <location>
        <begin position="126"/>
        <end position="147"/>
    </location>
</feature>
<feature type="compositionally biased region" description="Pro residues" evidence="6">
    <location>
        <begin position="363"/>
        <end position="375"/>
    </location>
</feature>
<evidence type="ECO:0000256" key="3">
    <source>
        <dbReference type="ARBA" id="ARBA00022989"/>
    </source>
</evidence>
<feature type="transmembrane region" description="Helical" evidence="7">
    <location>
        <begin position="93"/>
        <end position="114"/>
    </location>
</feature>
<feature type="domain" description="MARVEL" evidence="8">
    <location>
        <begin position="206"/>
        <end position="342"/>
    </location>
</feature>
<evidence type="ECO:0000259" key="8">
    <source>
        <dbReference type="PROSITE" id="PS51225"/>
    </source>
</evidence>
<feature type="transmembrane region" description="Helical" evidence="7">
    <location>
        <begin position="282"/>
        <end position="303"/>
    </location>
</feature>
<feature type="transmembrane region" description="Helical" evidence="7">
    <location>
        <begin position="60"/>
        <end position="81"/>
    </location>
</feature>
<accession>A0AAD9QTT6</accession>
<name>A0AAD9QTT6_ACRCE</name>
<keyword evidence="4 5" id="KW-0472">Membrane</keyword>
<evidence type="ECO:0000256" key="2">
    <source>
        <dbReference type="ARBA" id="ARBA00022692"/>
    </source>
</evidence>
<dbReference type="PROSITE" id="PS51225">
    <property type="entry name" value="MARVEL"/>
    <property type="match status" value="2"/>
</dbReference>
<dbReference type="GO" id="GO:0016020">
    <property type="term" value="C:membrane"/>
    <property type="evidence" value="ECO:0007669"/>
    <property type="project" value="UniProtKB-SubCell"/>
</dbReference>
<evidence type="ECO:0000256" key="7">
    <source>
        <dbReference type="SAM" id="Phobius"/>
    </source>
</evidence>